<dbReference type="EMBL" id="FN649727">
    <property type="protein sequence ID" value="CBJ32815.1"/>
    <property type="molecule type" value="Genomic_DNA"/>
</dbReference>
<dbReference type="OrthoDB" id="10483475at2759"/>
<evidence type="ECO:0000313" key="3">
    <source>
        <dbReference type="Proteomes" id="UP000002630"/>
    </source>
</evidence>
<dbReference type="OMA" id="WPSASTN"/>
<feature type="compositionally biased region" description="Polar residues" evidence="1">
    <location>
        <begin position="111"/>
        <end position="136"/>
    </location>
</feature>
<keyword evidence="3" id="KW-1185">Reference proteome</keyword>
<accession>D7FZK8</accession>
<organism evidence="2 3">
    <name type="scientific">Ectocarpus siliculosus</name>
    <name type="common">Brown alga</name>
    <name type="synonym">Conferva siliculosa</name>
    <dbReference type="NCBI Taxonomy" id="2880"/>
    <lineage>
        <taxon>Eukaryota</taxon>
        <taxon>Sar</taxon>
        <taxon>Stramenopiles</taxon>
        <taxon>Ochrophyta</taxon>
        <taxon>PX clade</taxon>
        <taxon>Phaeophyceae</taxon>
        <taxon>Ectocarpales</taxon>
        <taxon>Ectocarpaceae</taxon>
        <taxon>Ectocarpus</taxon>
    </lineage>
</organism>
<feature type="compositionally biased region" description="Low complexity" evidence="1">
    <location>
        <begin position="76"/>
        <end position="88"/>
    </location>
</feature>
<dbReference type="InParanoid" id="D7FZK8"/>
<protein>
    <submittedName>
        <fullName evidence="2">Uncharacterized protein</fullName>
    </submittedName>
</protein>
<feature type="compositionally biased region" description="Polar residues" evidence="1">
    <location>
        <begin position="92"/>
        <end position="102"/>
    </location>
</feature>
<reference evidence="2 3" key="1">
    <citation type="journal article" date="2010" name="Nature">
        <title>The Ectocarpus genome and the independent evolution of multicellularity in brown algae.</title>
        <authorList>
            <person name="Cock J.M."/>
            <person name="Sterck L."/>
            <person name="Rouze P."/>
            <person name="Scornet D."/>
            <person name="Allen A.E."/>
            <person name="Amoutzias G."/>
            <person name="Anthouard V."/>
            <person name="Artiguenave F."/>
            <person name="Aury J.M."/>
            <person name="Badger J.H."/>
            <person name="Beszteri B."/>
            <person name="Billiau K."/>
            <person name="Bonnet E."/>
            <person name="Bothwell J.H."/>
            <person name="Bowler C."/>
            <person name="Boyen C."/>
            <person name="Brownlee C."/>
            <person name="Carrano C.J."/>
            <person name="Charrier B."/>
            <person name="Cho G.Y."/>
            <person name="Coelho S.M."/>
            <person name="Collen J."/>
            <person name="Corre E."/>
            <person name="Da Silva C."/>
            <person name="Delage L."/>
            <person name="Delaroque N."/>
            <person name="Dittami S.M."/>
            <person name="Doulbeau S."/>
            <person name="Elias M."/>
            <person name="Farnham G."/>
            <person name="Gachon C.M."/>
            <person name="Gschloessl B."/>
            <person name="Heesch S."/>
            <person name="Jabbari K."/>
            <person name="Jubin C."/>
            <person name="Kawai H."/>
            <person name="Kimura K."/>
            <person name="Kloareg B."/>
            <person name="Kupper F.C."/>
            <person name="Lang D."/>
            <person name="Le Bail A."/>
            <person name="Leblanc C."/>
            <person name="Lerouge P."/>
            <person name="Lohr M."/>
            <person name="Lopez P.J."/>
            <person name="Martens C."/>
            <person name="Maumus F."/>
            <person name="Michel G."/>
            <person name="Miranda-Saavedra D."/>
            <person name="Morales J."/>
            <person name="Moreau H."/>
            <person name="Motomura T."/>
            <person name="Nagasato C."/>
            <person name="Napoli C.A."/>
            <person name="Nelson D.R."/>
            <person name="Nyvall-Collen P."/>
            <person name="Peters A.F."/>
            <person name="Pommier C."/>
            <person name="Potin P."/>
            <person name="Poulain J."/>
            <person name="Quesneville H."/>
            <person name="Read B."/>
            <person name="Rensing S.A."/>
            <person name="Ritter A."/>
            <person name="Rousvoal S."/>
            <person name="Samanta M."/>
            <person name="Samson G."/>
            <person name="Schroeder D.C."/>
            <person name="Segurens B."/>
            <person name="Strittmatter M."/>
            <person name="Tonon T."/>
            <person name="Tregear J.W."/>
            <person name="Valentin K."/>
            <person name="von Dassow P."/>
            <person name="Yamagishi T."/>
            <person name="Van de Peer Y."/>
            <person name="Wincker P."/>
        </authorList>
    </citation>
    <scope>NUCLEOTIDE SEQUENCE [LARGE SCALE GENOMIC DNA]</scope>
    <source>
        <strain evidence="3">Ec32 / CCAP1310/4</strain>
    </source>
</reference>
<dbReference type="EMBL" id="FN648571">
    <property type="protein sequence ID" value="CBJ32815.1"/>
    <property type="molecule type" value="Genomic_DNA"/>
</dbReference>
<feature type="compositionally biased region" description="Low complexity" evidence="1">
    <location>
        <begin position="325"/>
        <end position="341"/>
    </location>
</feature>
<proteinExistence type="predicted"/>
<evidence type="ECO:0000256" key="1">
    <source>
        <dbReference type="SAM" id="MobiDB-lite"/>
    </source>
</evidence>
<dbReference type="AlphaFoldDB" id="D7FZK8"/>
<name>D7FZK8_ECTSI</name>
<gene>
    <name evidence="2" type="ORF">Esi_0376_0025</name>
</gene>
<feature type="compositionally biased region" description="Basic and acidic residues" evidence="1">
    <location>
        <begin position="298"/>
        <end position="313"/>
    </location>
</feature>
<feature type="region of interest" description="Disordered" evidence="1">
    <location>
        <begin position="285"/>
        <end position="585"/>
    </location>
</feature>
<dbReference type="Proteomes" id="UP000002630">
    <property type="component" value="Linkage Group LG02"/>
</dbReference>
<feature type="compositionally biased region" description="Gly residues" evidence="1">
    <location>
        <begin position="240"/>
        <end position="251"/>
    </location>
</feature>
<feature type="compositionally biased region" description="Gly residues" evidence="1">
    <location>
        <begin position="16"/>
        <end position="33"/>
    </location>
</feature>
<evidence type="ECO:0000313" key="2">
    <source>
        <dbReference type="EMBL" id="CBJ32815.1"/>
    </source>
</evidence>
<feature type="region of interest" description="Disordered" evidence="1">
    <location>
        <begin position="1"/>
        <end position="269"/>
    </location>
</feature>
<feature type="compositionally biased region" description="Basic and acidic residues" evidence="1">
    <location>
        <begin position="1"/>
        <end position="11"/>
    </location>
</feature>
<feature type="compositionally biased region" description="Basic and acidic residues" evidence="1">
    <location>
        <begin position="375"/>
        <end position="386"/>
    </location>
</feature>
<feature type="compositionally biased region" description="Low complexity" evidence="1">
    <location>
        <begin position="187"/>
        <end position="197"/>
    </location>
</feature>
<feature type="compositionally biased region" description="Basic and acidic residues" evidence="1">
    <location>
        <begin position="526"/>
        <end position="539"/>
    </location>
</feature>
<sequence length="653" mass="66270">MGFDFMEDRPLHQKGAQGGDGDGGDGGGGGGSSTVGVGDPHHSGIRPAPGRPSAHSEQRVASLFDLLQELSVPPKSGGSSLGAQAAGAPRGTTASPLASPLSTKKAVCSKGGSSLDITGGNQQQPSAASQTGTTPSSEEKRRRRDGAGRPVLRREGQQDRNWIGASSTDEVRRVTFAVDEEAEQARSRQSGRGSGDSSSRDCDQRAAGGGGAAAAAITGPTIPSSRSANARPGNDDGNSNSGGGGGGGGGRLANAAATAHVSGATPNSNALGRRVALPAVAAAQAALPVSPVNRPGARQREVELSTRRRRVDDAGGGGGRENSCRRAAGGSARGAAGRQRGPPLGVRENNAAVSGAGPLWREAFPARGGGGGGDEGPRGTTGERRQGKGGTRGGTSEQVDDRARNSSERWTTLPQDGGDEVQWMSQGGDPTTAGVDGSRRWPSASTNLDSFRGGGRGGKGANATRTTSQAEEEGNDVDSGGSGSGSSSGGGGQRGQIARRRAREPSPSAGEDVSPGRARGAKRAKRTVEGRDDGDRGGGTDDGQGLFEGSGDEGCTYFEYEDPATGGAQDDGRPEDNGPKGGPQKELLRVRGLCRMQGSVLALVEWSVVDVDGAASTELSFVLSSTLKAEWPRQYIDYLEAKMVFEEEKNDGA</sequence>
<feature type="compositionally biased region" description="Gly residues" evidence="1">
    <location>
        <begin position="480"/>
        <end position="494"/>
    </location>
</feature>